<evidence type="ECO:0008006" key="3">
    <source>
        <dbReference type="Google" id="ProtNLM"/>
    </source>
</evidence>
<reference evidence="2" key="1">
    <citation type="submission" date="2018-05" db="EMBL/GenBank/DDBJ databases">
        <authorList>
            <person name="Lanie J.A."/>
            <person name="Ng W.-L."/>
            <person name="Kazmierczak K.M."/>
            <person name="Andrzejewski T.M."/>
            <person name="Davidsen T.M."/>
            <person name="Wayne K.J."/>
            <person name="Tettelin H."/>
            <person name="Glass J.I."/>
            <person name="Rusch D."/>
            <person name="Podicherti R."/>
            <person name="Tsui H.-C.T."/>
            <person name="Winkler M.E."/>
        </authorList>
    </citation>
    <scope>NUCLEOTIDE SEQUENCE</scope>
</reference>
<evidence type="ECO:0000313" key="2">
    <source>
        <dbReference type="EMBL" id="SVA23891.1"/>
    </source>
</evidence>
<gene>
    <name evidence="2" type="ORF">METZ01_LOCUS76745</name>
</gene>
<keyword evidence="1" id="KW-0472">Membrane</keyword>
<feature type="transmembrane region" description="Helical" evidence="1">
    <location>
        <begin position="45"/>
        <end position="63"/>
    </location>
</feature>
<organism evidence="2">
    <name type="scientific">marine metagenome</name>
    <dbReference type="NCBI Taxonomy" id="408172"/>
    <lineage>
        <taxon>unclassified sequences</taxon>
        <taxon>metagenomes</taxon>
        <taxon>ecological metagenomes</taxon>
    </lineage>
</organism>
<accession>A0A381U834</accession>
<keyword evidence="1" id="KW-1133">Transmembrane helix</keyword>
<dbReference type="EMBL" id="UINC01005843">
    <property type="protein sequence ID" value="SVA23891.1"/>
    <property type="molecule type" value="Genomic_DNA"/>
</dbReference>
<keyword evidence="1" id="KW-0812">Transmembrane</keyword>
<protein>
    <recommendedName>
        <fullName evidence="3">VanZ-like domain-containing protein</fullName>
    </recommendedName>
</protein>
<sequence length="125" mass="13461">MSLNKGCGIKGIFIAVCILIASVGAKDFPADSLTCQDSWRGFDKVQHATFSFLWVLGVQYIAVNKCDMAEKDALQISFTTSASLGLLKEFFDRKRSGGHFCKKDLAANALGLILASAIVLSNPGR</sequence>
<name>A0A381U834_9ZZZZ</name>
<evidence type="ECO:0000256" key="1">
    <source>
        <dbReference type="SAM" id="Phobius"/>
    </source>
</evidence>
<proteinExistence type="predicted"/>
<feature type="transmembrane region" description="Helical" evidence="1">
    <location>
        <begin position="7"/>
        <end position="25"/>
    </location>
</feature>
<dbReference type="AlphaFoldDB" id="A0A381U834"/>